<organism evidence="1 2">
    <name type="scientific">Pleurotus cornucopiae</name>
    <name type="common">Cornucopia mushroom</name>
    <dbReference type="NCBI Taxonomy" id="5321"/>
    <lineage>
        <taxon>Eukaryota</taxon>
        <taxon>Fungi</taxon>
        <taxon>Dikarya</taxon>
        <taxon>Basidiomycota</taxon>
        <taxon>Agaricomycotina</taxon>
        <taxon>Agaricomycetes</taxon>
        <taxon>Agaricomycetidae</taxon>
        <taxon>Agaricales</taxon>
        <taxon>Pleurotineae</taxon>
        <taxon>Pleurotaceae</taxon>
        <taxon>Pleurotus</taxon>
    </lineage>
</organism>
<keyword evidence="2" id="KW-1185">Reference proteome</keyword>
<evidence type="ECO:0000313" key="2">
    <source>
        <dbReference type="Proteomes" id="UP000824881"/>
    </source>
</evidence>
<name>A0ACB7IVM1_PLECO</name>
<sequence length="556" mass="61936">MDPLSITASIVTFIDVAKRIKDSVDKIGQNRQTLKELMNDVLDELTELRKLCQHREGELDRARLDYDAVHSLEGLESELNKVLQRCIKILERRKRDRLSSLKAYVAVWVKNTEIEADILRLKDRVSSVHRRFTYIASLRMEHGLLVVTTEHRVRMARMEGLVSQLLIDSDASGTAPARVLDHATPDGVEFQFLRLQVRKIVDRLSHISATHAFIEEPLSAQPCTSYSQVADTEPMSSLMRSAMITFLQILQLLEQPSDFTFLEGVEYAFKAYSLLLDVGLVEEAAAVTTWSVALYRRLTQTDATYMTYVVAGLMNLADIRTGTPEGMDAANSALTACRSTIATPQEDSSSLAHCLRSYTFYLLRYGEFDTALEYAKEALTIQRDFPDNRVDGDTLVVWEASGEKDLVFSSARSITRSFQLAAEEGFSLYLLAISLGCESRYTEATIVGIEAINCLTALGELGYSSVERYIMDIRHNRTAWSTIIKPPAAIEQPVTPADDVPSTTVDDIAVTEVVGPSTNEYSPSLRHTSGRGPKATPTVTLLGDHRNQLQFATSSS</sequence>
<comment type="caution">
    <text evidence="1">The sequence shown here is derived from an EMBL/GenBank/DDBJ whole genome shotgun (WGS) entry which is preliminary data.</text>
</comment>
<accession>A0ACB7IVM1</accession>
<reference evidence="1 2" key="1">
    <citation type="journal article" date="2021" name="Appl. Environ. Microbiol.">
        <title>Genetic linkage and physical mapping for an oyster mushroom Pleurotus cornucopiae and QTL analysis for the trait cap color.</title>
        <authorList>
            <person name="Zhang Y."/>
            <person name="Gao W."/>
            <person name="Sonnenberg A."/>
            <person name="Chen Q."/>
            <person name="Zhang J."/>
            <person name="Huang C."/>
        </authorList>
    </citation>
    <scope>NUCLEOTIDE SEQUENCE [LARGE SCALE GENOMIC DNA]</scope>
    <source>
        <strain evidence="1">CCMSSC00406</strain>
    </source>
</reference>
<protein>
    <submittedName>
        <fullName evidence="1">Uncharacterized protein</fullName>
    </submittedName>
</protein>
<dbReference type="Proteomes" id="UP000824881">
    <property type="component" value="Unassembled WGS sequence"/>
</dbReference>
<gene>
    <name evidence="1" type="ORF">CCMSSC00406_0007202</name>
</gene>
<dbReference type="EMBL" id="WQMT02000006">
    <property type="protein sequence ID" value="KAG9221563.1"/>
    <property type="molecule type" value="Genomic_DNA"/>
</dbReference>
<proteinExistence type="predicted"/>
<evidence type="ECO:0000313" key="1">
    <source>
        <dbReference type="EMBL" id="KAG9221563.1"/>
    </source>
</evidence>